<protein>
    <submittedName>
        <fullName evidence="2">Uncharacterized protein</fullName>
    </submittedName>
</protein>
<dbReference type="HOGENOM" id="CLU_2967704_0_0_1"/>
<dbReference type="KEGG" id="dpx:DAPPUDRAFT_338762"/>
<organism evidence="2 3">
    <name type="scientific">Daphnia pulex</name>
    <name type="common">Water flea</name>
    <dbReference type="NCBI Taxonomy" id="6669"/>
    <lineage>
        <taxon>Eukaryota</taxon>
        <taxon>Metazoa</taxon>
        <taxon>Ecdysozoa</taxon>
        <taxon>Arthropoda</taxon>
        <taxon>Crustacea</taxon>
        <taxon>Branchiopoda</taxon>
        <taxon>Diplostraca</taxon>
        <taxon>Cladocera</taxon>
        <taxon>Anomopoda</taxon>
        <taxon>Daphniidae</taxon>
        <taxon>Daphnia</taxon>
    </lineage>
</organism>
<feature type="region of interest" description="Disordered" evidence="1">
    <location>
        <begin position="1"/>
        <end position="59"/>
    </location>
</feature>
<evidence type="ECO:0000256" key="1">
    <source>
        <dbReference type="SAM" id="MobiDB-lite"/>
    </source>
</evidence>
<gene>
    <name evidence="2" type="ORF">DAPPUDRAFT_338762</name>
</gene>
<dbReference type="OrthoDB" id="5970528at2759"/>
<dbReference type="InParanoid" id="E9I326"/>
<sequence>MSENSFESEDYAEPVSSATPIPPRHVAAQDDASNYDNANNYRTTDRPFGDQQAKRGGFI</sequence>
<name>E9I326_DAPPU</name>
<dbReference type="Proteomes" id="UP000000305">
    <property type="component" value="Unassembled WGS sequence"/>
</dbReference>
<evidence type="ECO:0000313" key="3">
    <source>
        <dbReference type="Proteomes" id="UP000000305"/>
    </source>
</evidence>
<keyword evidence="3" id="KW-1185">Reference proteome</keyword>
<reference evidence="2 3" key="1">
    <citation type="journal article" date="2011" name="Science">
        <title>The ecoresponsive genome of Daphnia pulex.</title>
        <authorList>
            <person name="Colbourne J.K."/>
            <person name="Pfrender M.E."/>
            <person name="Gilbert D."/>
            <person name="Thomas W.K."/>
            <person name="Tucker A."/>
            <person name="Oakley T.H."/>
            <person name="Tokishita S."/>
            <person name="Aerts A."/>
            <person name="Arnold G.J."/>
            <person name="Basu M.K."/>
            <person name="Bauer D.J."/>
            <person name="Caceres C.E."/>
            <person name="Carmel L."/>
            <person name="Casola C."/>
            <person name="Choi J.H."/>
            <person name="Detter J.C."/>
            <person name="Dong Q."/>
            <person name="Dusheyko S."/>
            <person name="Eads B.D."/>
            <person name="Frohlich T."/>
            <person name="Geiler-Samerotte K.A."/>
            <person name="Gerlach D."/>
            <person name="Hatcher P."/>
            <person name="Jogdeo S."/>
            <person name="Krijgsveld J."/>
            <person name="Kriventseva E.V."/>
            <person name="Kultz D."/>
            <person name="Laforsch C."/>
            <person name="Lindquist E."/>
            <person name="Lopez J."/>
            <person name="Manak J.R."/>
            <person name="Muller J."/>
            <person name="Pangilinan J."/>
            <person name="Patwardhan R.P."/>
            <person name="Pitluck S."/>
            <person name="Pritham E.J."/>
            <person name="Rechtsteiner A."/>
            <person name="Rho M."/>
            <person name="Rogozin I.B."/>
            <person name="Sakarya O."/>
            <person name="Salamov A."/>
            <person name="Schaack S."/>
            <person name="Shapiro H."/>
            <person name="Shiga Y."/>
            <person name="Skalitzky C."/>
            <person name="Smith Z."/>
            <person name="Souvorov A."/>
            <person name="Sung W."/>
            <person name="Tang Z."/>
            <person name="Tsuchiya D."/>
            <person name="Tu H."/>
            <person name="Vos H."/>
            <person name="Wang M."/>
            <person name="Wolf Y.I."/>
            <person name="Yamagata H."/>
            <person name="Yamada T."/>
            <person name="Ye Y."/>
            <person name="Shaw J.R."/>
            <person name="Andrews J."/>
            <person name="Crease T.J."/>
            <person name="Tang H."/>
            <person name="Lucas S.M."/>
            <person name="Robertson H.M."/>
            <person name="Bork P."/>
            <person name="Koonin E.V."/>
            <person name="Zdobnov E.M."/>
            <person name="Grigoriev I.V."/>
            <person name="Lynch M."/>
            <person name="Boore J.L."/>
        </authorList>
    </citation>
    <scope>NUCLEOTIDE SEQUENCE [LARGE SCALE GENOMIC DNA]</scope>
</reference>
<feature type="compositionally biased region" description="Low complexity" evidence="1">
    <location>
        <begin position="29"/>
        <end position="40"/>
    </location>
</feature>
<evidence type="ECO:0000313" key="2">
    <source>
        <dbReference type="EMBL" id="EFX61604.1"/>
    </source>
</evidence>
<accession>E9I326</accession>
<feature type="non-terminal residue" evidence="2">
    <location>
        <position position="59"/>
    </location>
</feature>
<feature type="compositionally biased region" description="Acidic residues" evidence="1">
    <location>
        <begin position="1"/>
        <end position="12"/>
    </location>
</feature>
<proteinExistence type="predicted"/>
<dbReference type="EMBL" id="GL734330">
    <property type="protein sequence ID" value="EFX61604.1"/>
    <property type="molecule type" value="Genomic_DNA"/>
</dbReference>
<dbReference type="AlphaFoldDB" id="E9I326"/>